<dbReference type="RefSeq" id="WP_119764779.1">
    <property type="nucleotide sequence ID" value="NZ_QYUM01000004.1"/>
</dbReference>
<dbReference type="AlphaFoldDB" id="A0A418W6U9"/>
<dbReference type="EMBL" id="QYUM01000004">
    <property type="protein sequence ID" value="RJF85739.1"/>
    <property type="molecule type" value="Genomic_DNA"/>
</dbReference>
<sequence length="145" mass="16015">MKTPYDGAMRIQQSEIDDVRVAINVQVNQLIQIENSRTVVNAAIERETAIAADDIQFSSHAYVARMRAERARLAADQSVVDARLAQLRNRAVSAYGAFKATESAADGFREDAERTRANAEQAGIDDFTATSFVQGRQAARRAQLR</sequence>
<evidence type="ECO:0008006" key="3">
    <source>
        <dbReference type="Google" id="ProtNLM"/>
    </source>
</evidence>
<comment type="caution">
    <text evidence="1">The sequence shown here is derived from an EMBL/GenBank/DDBJ whole genome shotgun (WGS) entry which is preliminary data.</text>
</comment>
<reference evidence="1 2" key="1">
    <citation type="submission" date="2018-09" db="EMBL/GenBank/DDBJ databases">
        <authorList>
            <person name="Zhu H."/>
        </authorList>
    </citation>
    <scope>NUCLEOTIDE SEQUENCE [LARGE SCALE GENOMIC DNA]</scope>
    <source>
        <strain evidence="1 2">K2R01-6</strain>
    </source>
</reference>
<evidence type="ECO:0000313" key="1">
    <source>
        <dbReference type="EMBL" id="RJF85739.1"/>
    </source>
</evidence>
<name>A0A418W6U9_9SPHN</name>
<organism evidence="1 2">
    <name type="scientific">Sphingomonas cavernae</name>
    <dbReference type="NCBI Taxonomy" id="2320861"/>
    <lineage>
        <taxon>Bacteria</taxon>
        <taxon>Pseudomonadati</taxon>
        <taxon>Pseudomonadota</taxon>
        <taxon>Alphaproteobacteria</taxon>
        <taxon>Sphingomonadales</taxon>
        <taxon>Sphingomonadaceae</taxon>
        <taxon>Sphingomonas</taxon>
    </lineage>
</organism>
<proteinExistence type="predicted"/>
<gene>
    <name evidence="1" type="ORF">D3876_17785</name>
</gene>
<dbReference type="Proteomes" id="UP000286100">
    <property type="component" value="Unassembled WGS sequence"/>
</dbReference>
<protein>
    <recommendedName>
        <fullName evidence="3">Flagellar export protein FliJ</fullName>
    </recommendedName>
</protein>
<dbReference type="OrthoDB" id="7505350at2"/>
<keyword evidence="2" id="KW-1185">Reference proteome</keyword>
<accession>A0A418W6U9</accession>
<evidence type="ECO:0000313" key="2">
    <source>
        <dbReference type="Proteomes" id="UP000286100"/>
    </source>
</evidence>